<dbReference type="KEGG" id="cwo:Cwoe_4267"/>
<keyword evidence="2" id="KW-1185">Reference proteome</keyword>
<evidence type="ECO:0000313" key="1">
    <source>
        <dbReference type="EMBL" id="ADB52681.1"/>
    </source>
</evidence>
<evidence type="ECO:0000313" key="2">
    <source>
        <dbReference type="Proteomes" id="UP000008229"/>
    </source>
</evidence>
<reference evidence="1 2" key="1">
    <citation type="journal article" date="2010" name="Stand. Genomic Sci.">
        <title>Complete genome sequence of Conexibacter woesei type strain (ID131577).</title>
        <authorList>
            <person name="Pukall R."/>
            <person name="Lapidus A."/>
            <person name="Glavina Del Rio T."/>
            <person name="Copeland A."/>
            <person name="Tice H."/>
            <person name="Cheng J.-F."/>
            <person name="Lucas S."/>
            <person name="Chen F."/>
            <person name="Nolan M."/>
            <person name="Bruce D."/>
            <person name="Goodwin L."/>
            <person name="Pitluck S."/>
            <person name="Mavromatis K."/>
            <person name="Ivanova N."/>
            <person name="Ovchinnikova G."/>
            <person name="Pati A."/>
            <person name="Chen A."/>
            <person name="Palaniappan K."/>
            <person name="Land M."/>
            <person name="Hauser L."/>
            <person name="Chang Y.-J."/>
            <person name="Jeffries C.D."/>
            <person name="Chain P."/>
            <person name="Meincke L."/>
            <person name="Sims D."/>
            <person name="Brettin T."/>
            <person name="Detter J.C."/>
            <person name="Rohde M."/>
            <person name="Goeker M."/>
            <person name="Bristow J."/>
            <person name="Eisen J.A."/>
            <person name="Markowitz V."/>
            <person name="Kyrpides N.C."/>
            <person name="Klenk H.-P."/>
            <person name="Hugenholtz P."/>
        </authorList>
    </citation>
    <scope>NUCLEOTIDE SEQUENCE [LARGE SCALE GENOMIC DNA]</scope>
    <source>
        <strain evidence="2">DSM 14684 / CIP 108061 / JCM 11494 / NBRC 100937 / ID131577</strain>
    </source>
</reference>
<dbReference type="EMBL" id="CP001854">
    <property type="protein sequence ID" value="ADB52681.1"/>
    <property type="molecule type" value="Genomic_DNA"/>
</dbReference>
<sequence>MSERERVRAERERIERLLGADGGALAGLDPLGADELHALRRQLARALGAHDGDVLDRLVALGEKLPGPLAASLAQRLLGARLGARAVERMRPQAAVGLAGRVAPGFLADLAVTLDPERVGEALDAVDPALLGDVAEVLAERGDWTTMGGLLDHLRDDHVLVAHARVGEEAVARALARCHDPERVERIVATVAGHSC</sequence>
<dbReference type="OrthoDB" id="4529786at2"/>
<dbReference type="eggNOG" id="ENOG5030J8I">
    <property type="taxonomic scope" value="Bacteria"/>
</dbReference>
<dbReference type="RefSeq" id="WP_012935732.1">
    <property type="nucleotide sequence ID" value="NC_013739.1"/>
</dbReference>
<dbReference type="STRING" id="469383.Cwoe_4267"/>
<dbReference type="AlphaFoldDB" id="D3F5Y2"/>
<dbReference type="Proteomes" id="UP000008229">
    <property type="component" value="Chromosome"/>
</dbReference>
<accession>D3F5Y2</accession>
<evidence type="ECO:0008006" key="3">
    <source>
        <dbReference type="Google" id="ProtNLM"/>
    </source>
</evidence>
<organism evidence="1 2">
    <name type="scientific">Conexibacter woesei (strain DSM 14684 / CCUG 47730 / CIP 108061 / JCM 11494 / NBRC 100937 / ID131577)</name>
    <dbReference type="NCBI Taxonomy" id="469383"/>
    <lineage>
        <taxon>Bacteria</taxon>
        <taxon>Bacillati</taxon>
        <taxon>Actinomycetota</taxon>
        <taxon>Thermoleophilia</taxon>
        <taxon>Solirubrobacterales</taxon>
        <taxon>Conexibacteraceae</taxon>
        <taxon>Conexibacter</taxon>
    </lineage>
</organism>
<gene>
    <name evidence="1" type="ordered locus">Cwoe_4267</name>
</gene>
<name>D3F5Y2_CONWI</name>
<reference evidence="2" key="2">
    <citation type="submission" date="2010-01" db="EMBL/GenBank/DDBJ databases">
        <title>The complete genome of Conexibacter woesei DSM 14684.</title>
        <authorList>
            <consortium name="US DOE Joint Genome Institute (JGI-PGF)"/>
            <person name="Lucas S."/>
            <person name="Copeland A."/>
            <person name="Lapidus A."/>
            <person name="Glavina del Rio T."/>
            <person name="Dalin E."/>
            <person name="Tice H."/>
            <person name="Bruce D."/>
            <person name="Goodwin L."/>
            <person name="Pitluck S."/>
            <person name="Kyrpides N."/>
            <person name="Mavromatis K."/>
            <person name="Ivanova N."/>
            <person name="Mikhailova N."/>
            <person name="Chertkov O."/>
            <person name="Brettin T."/>
            <person name="Detter J.C."/>
            <person name="Han C."/>
            <person name="Larimer F."/>
            <person name="Land M."/>
            <person name="Hauser L."/>
            <person name="Markowitz V."/>
            <person name="Cheng J.-F."/>
            <person name="Hugenholtz P."/>
            <person name="Woyke T."/>
            <person name="Wu D."/>
            <person name="Pukall R."/>
            <person name="Steenblock K."/>
            <person name="Schneider S."/>
            <person name="Klenk H.-P."/>
            <person name="Eisen J.A."/>
        </authorList>
    </citation>
    <scope>NUCLEOTIDE SEQUENCE [LARGE SCALE GENOMIC DNA]</scope>
    <source>
        <strain evidence="2">DSM 14684 / CIP 108061 / JCM 11494 / NBRC 100937 / ID131577</strain>
    </source>
</reference>
<dbReference type="HOGENOM" id="CLU_097803_0_0_11"/>
<proteinExistence type="predicted"/>
<protein>
    <recommendedName>
        <fullName evidence="3">Magnesium transporter MgtE intracellular domain-containing protein</fullName>
    </recommendedName>
</protein>